<dbReference type="InterPro" id="IPR018422">
    <property type="entry name" value="Cation/H_exchanger_CPA1"/>
</dbReference>
<evidence type="ECO:0000256" key="2">
    <source>
        <dbReference type="ARBA" id="ARBA00022448"/>
    </source>
</evidence>
<dbReference type="PROSITE" id="PS50003">
    <property type="entry name" value="PH_DOMAIN"/>
    <property type="match status" value="1"/>
</dbReference>
<proteinExistence type="inferred from homology"/>
<name>A0A8J5IQY0_9STRA</name>
<dbReference type="GO" id="GO:0000285">
    <property type="term" value="F:1-phosphatidylinositol-3-phosphate 5-kinase activity"/>
    <property type="evidence" value="ECO:0007669"/>
    <property type="project" value="InterPro"/>
</dbReference>
<feature type="transmembrane region" description="Helical" evidence="15">
    <location>
        <begin position="403"/>
        <end position="426"/>
    </location>
</feature>
<evidence type="ECO:0000313" key="18">
    <source>
        <dbReference type="EMBL" id="KAG6971279.1"/>
    </source>
</evidence>
<feature type="compositionally biased region" description="Basic and acidic residues" evidence="14">
    <location>
        <begin position="1641"/>
        <end position="1656"/>
    </location>
</feature>
<feature type="region of interest" description="Disordered" evidence="14">
    <location>
        <begin position="1040"/>
        <end position="1059"/>
    </location>
</feature>
<evidence type="ECO:0000256" key="4">
    <source>
        <dbReference type="ARBA" id="ARBA00022692"/>
    </source>
</evidence>
<feature type="region of interest" description="Disordered" evidence="14">
    <location>
        <begin position="1088"/>
        <end position="1111"/>
    </location>
</feature>
<feature type="region of interest" description="Disordered" evidence="14">
    <location>
        <begin position="834"/>
        <end position="855"/>
    </location>
</feature>
<keyword evidence="12" id="KW-0547">Nucleotide-binding</keyword>
<dbReference type="GO" id="GO:0046488">
    <property type="term" value="P:phosphatidylinositol metabolic process"/>
    <property type="evidence" value="ECO:0007669"/>
    <property type="project" value="UniProtKB-UniRule"/>
</dbReference>
<keyword evidence="2 13" id="KW-0813">Transport</keyword>
<dbReference type="Pfam" id="PF01504">
    <property type="entry name" value="PIP5K"/>
    <property type="match status" value="1"/>
</dbReference>
<dbReference type="InterPro" id="IPR044769">
    <property type="entry name" value="PIKfyve_PIPKc"/>
</dbReference>
<feature type="transmembrane region" description="Helical" evidence="15">
    <location>
        <begin position="53"/>
        <end position="73"/>
    </location>
</feature>
<keyword evidence="9 13" id="KW-0406">Ion transport</keyword>
<organism evidence="18 19">
    <name type="scientific">Phytophthora aleatoria</name>
    <dbReference type="NCBI Taxonomy" id="2496075"/>
    <lineage>
        <taxon>Eukaryota</taxon>
        <taxon>Sar</taxon>
        <taxon>Stramenopiles</taxon>
        <taxon>Oomycota</taxon>
        <taxon>Peronosporomycetes</taxon>
        <taxon>Peronosporales</taxon>
        <taxon>Peronosporaceae</taxon>
        <taxon>Phytophthora</taxon>
    </lineage>
</organism>
<reference evidence="18" key="1">
    <citation type="submission" date="2021-01" db="EMBL/GenBank/DDBJ databases">
        <title>Phytophthora aleatoria, a newly-described species from Pinus radiata is distinct from Phytophthora cactorum isolates based on comparative genomics.</title>
        <authorList>
            <person name="Mcdougal R."/>
            <person name="Panda P."/>
            <person name="Williams N."/>
            <person name="Studholme D.J."/>
        </authorList>
    </citation>
    <scope>NUCLEOTIDE SEQUENCE</scope>
    <source>
        <strain evidence="18">NZFS 4037</strain>
    </source>
</reference>
<dbReference type="PROSITE" id="PS51455">
    <property type="entry name" value="PIPK"/>
    <property type="match status" value="1"/>
</dbReference>
<feature type="compositionally biased region" description="Polar residues" evidence="14">
    <location>
        <begin position="1047"/>
        <end position="1059"/>
    </location>
</feature>
<keyword evidence="11 13" id="KW-0739">Sodium transport</keyword>
<gene>
    <name evidence="18" type="ORF">JG688_00004498</name>
</gene>
<feature type="transmembrane region" description="Helical" evidence="15">
    <location>
        <begin position="85"/>
        <end position="103"/>
    </location>
</feature>
<keyword evidence="12" id="KW-0808">Transferase</keyword>
<dbReference type="CDD" id="cd17300">
    <property type="entry name" value="PIPKc_PIKfyve"/>
    <property type="match status" value="1"/>
</dbReference>
<evidence type="ECO:0000259" key="16">
    <source>
        <dbReference type="PROSITE" id="PS50003"/>
    </source>
</evidence>
<dbReference type="PANTHER" id="PTHR10110">
    <property type="entry name" value="SODIUM/HYDROGEN EXCHANGER"/>
    <property type="match status" value="1"/>
</dbReference>
<dbReference type="EMBL" id="JAENGY010000161">
    <property type="protein sequence ID" value="KAG6971279.1"/>
    <property type="molecule type" value="Genomic_DNA"/>
</dbReference>
<dbReference type="GO" id="GO:0051453">
    <property type="term" value="P:regulation of intracellular pH"/>
    <property type="evidence" value="ECO:0007669"/>
    <property type="project" value="TreeGrafter"/>
</dbReference>
<dbReference type="GO" id="GO:0005886">
    <property type="term" value="C:plasma membrane"/>
    <property type="evidence" value="ECO:0007669"/>
    <property type="project" value="TreeGrafter"/>
</dbReference>
<dbReference type="GO" id="GO:0005524">
    <property type="term" value="F:ATP binding"/>
    <property type="evidence" value="ECO:0007669"/>
    <property type="project" value="UniProtKB-UniRule"/>
</dbReference>
<dbReference type="InterPro" id="IPR002498">
    <property type="entry name" value="PInositol-4-P-4/5-kinase_core"/>
</dbReference>
<feature type="compositionally biased region" description="Basic and acidic residues" evidence="14">
    <location>
        <begin position="1578"/>
        <end position="1592"/>
    </location>
</feature>
<accession>A0A8J5IQY0</accession>
<dbReference type="GO" id="GO:0015385">
    <property type="term" value="F:sodium:proton antiporter activity"/>
    <property type="evidence" value="ECO:0007669"/>
    <property type="project" value="InterPro"/>
</dbReference>
<evidence type="ECO:0000256" key="1">
    <source>
        <dbReference type="ARBA" id="ARBA00004653"/>
    </source>
</evidence>
<keyword evidence="19" id="KW-1185">Reference proteome</keyword>
<feature type="compositionally biased region" description="Low complexity" evidence="14">
    <location>
        <begin position="1100"/>
        <end position="1111"/>
    </location>
</feature>
<dbReference type="Pfam" id="PF00169">
    <property type="entry name" value="PH"/>
    <property type="match status" value="1"/>
</dbReference>
<dbReference type="InterPro" id="IPR001849">
    <property type="entry name" value="PH_domain"/>
</dbReference>
<feature type="transmembrane region" description="Helical" evidence="15">
    <location>
        <begin position="115"/>
        <end position="138"/>
    </location>
</feature>
<evidence type="ECO:0000256" key="10">
    <source>
        <dbReference type="ARBA" id="ARBA00023136"/>
    </source>
</evidence>
<dbReference type="Pfam" id="PF00999">
    <property type="entry name" value="Na_H_Exchanger"/>
    <property type="match status" value="1"/>
</dbReference>
<evidence type="ECO:0000256" key="11">
    <source>
        <dbReference type="ARBA" id="ARBA00023201"/>
    </source>
</evidence>
<feature type="domain" description="PH" evidence="16">
    <location>
        <begin position="723"/>
        <end position="821"/>
    </location>
</feature>
<feature type="region of interest" description="Disordered" evidence="14">
    <location>
        <begin position="481"/>
        <end position="502"/>
    </location>
</feature>
<evidence type="ECO:0000256" key="6">
    <source>
        <dbReference type="ARBA" id="ARBA00022989"/>
    </source>
</evidence>
<dbReference type="SMART" id="SM00330">
    <property type="entry name" value="PIPKc"/>
    <property type="match status" value="1"/>
</dbReference>
<feature type="compositionally biased region" description="Polar residues" evidence="14">
    <location>
        <begin position="1567"/>
        <end position="1577"/>
    </location>
</feature>
<feature type="domain" description="PIPK" evidence="17">
    <location>
        <begin position="1206"/>
        <end position="1539"/>
    </location>
</feature>
<evidence type="ECO:0000256" key="7">
    <source>
        <dbReference type="ARBA" id="ARBA00023034"/>
    </source>
</evidence>
<dbReference type="PANTHER" id="PTHR10110:SF191">
    <property type="entry name" value="SODIUM_HYDROGEN EXCHANGER 8"/>
    <property type="match status" value="1"/>
</dbReference>
<keyword evidence="10 15" id="KW-0472">Membrane</keyword>
<keyword evidence="5 12" id="KW-0067">ATP-binding</keyword>
<dbReference type="GO" id="GO:0098719">
    <property type="term" value="P:sodium ion import across plasma membrane"/>
    <property type="evidence" value="ECO:0007669"/>
    <property type="project" value="TreeGrafter"/>
</dbReference>
<keyword evidence="12" id="KW-0418">Kinase</keyword>
<evidence type="ECO:0000256" key="12">
    <source>
        <dbReference type="PROSITE-ProRule" id="PRU00781"/>
    </source>
</evidence>
<evidence type="ECO:0000313" key="19">
    <source>
        <dbReference type="Proteomes" id="UP000709295"/>
    </source>
</evidence>
<dbReference type="InterPro" id="IPR004709">
    <property type="entry name" value="NaH_exchanger"/>
</dbReference>
<feature type="transmembrane region" description="Helical" evidence="15">
    <location>
        <begin position="179"/>
        <end position="202"/>
    </location>
</feature>
<keyword evidence="8" id="KW-0915">Sodium</keyword>
<evidence type="ECO:0000256" key="3">
    <source>
        <dbReference type="ARBA" id="ARBA00022449"/>
    </source>
</evidence>
<evidence type="ECO:0000259" key="17">
    <source>
        <dbReference type="PROSITE" id="PS51455"/>
    </source>
</evidence>
<feature type="compositionally biased region" description="Low complexity" evidence="14">
    <location>
        <begin position="1211"/>
        <end position="1232"/>
    </location>
</feature>
<protein>
    <recommendedName>
        <fullName evidence="13">Sodium/hydrogen exchanger</fullName>
    </recommendedName>
</protein>
<evidence type="ECO:0000256" key="15">
    <source>
        <dbReference type="SAM" id="Phobius"/>
    </source>
</evidence>
<sequence>MTSSYEEHIIEEEISEEYSLAFQFATFLLLLMIAIILCNHVTHKLHWHFLPEAAATIGVGILASIFCMLMNSSSIAVKLMDFDPNFFFVGMLPPIIFNSGYTMKRRYFFENITPILVFSIFGTLVMSVIAGVSIYTVGRFGWVMRLSMAEALTFGSLISATDAVSILAVFQELHVDPTLFYLVFGESSLNDAVAICLFETFSRFIGHSYEFKPMLFAIFEFGLVLAGSTMVGVIFGMIPALLFKHGNLRSNLLHEVGVFVMFAYLPFVVSQVLGMSGVVSIIFAGVSMKHYASPNLTPEARDVCSGLFNTLSHMAETSVFLNLGLSAFGLTEYYRFWLIFWVATFCLFSRGCAVYPLSYVLNLRKNAAMITLNQQHVIWYGGMRGAVAFALSKSFPGEKHPEIVATTLIVVLLSIIIMGGGTVAVLDKCGIPRLTAEEEAALDKTVKPHRHMRALQFDNKYLIPLLTNLCQYGDNSSPRKGGFGHASNVDTADEHDSAEADDDEVVDVIRRVASSSPGRIRTLRRMDSVVEEAFEVQVLQPFHGWTLERFCDRSGNTYHAVTRAALRVSDRDDRLNGVQEAPELEAGVLPSSDWIWSHDWMPDSDYTQCDEEGWTYGSSIERINCRLAEGTSKVKRGYYHFLRRRRWIRTRVRTPLSAVQGETEQARLCTAPSPTYVRESRLSETQGPNRYYRVYRDSLKAYFQLGFAKRSSNFVRVDFTDDDIQKEGWLGVRGTLSRSWKLRYFLLRWDSSSLVCLRDRASMIQVSEELIDRHTTLLVEESSRPRQFQFSVCNGERTLRLNAVDGTSRASWISALSEMIVRSRASFFAADESESGSSTRSRSFRRMRSSTEEDGSIVSASMVNEMNGESNGAKQKHSRGAWRPYKFISSTMQSKRKTDEICRRDYVKQFTETLDSKIQLATAYISENIAILEENLCTAQEFLPSVPCVPVKEIQRLRVEVDSSIAAFRVGAKVTLGSDRTSVLGCNVLLKELFLLVCRLRESVISLAPSQEHATIKKIVCESPTKRRIPLDWFTEGAPLEKDREQPSLSDESALSTSTSNSTVGKLELSYTSGSSLEIKRPNSLIVARHDKRSSSVPESNRSTSTPVSYSSHSLHASDAIRIKPYTEIPAGLREGHFDLPNGVNGYVVKVHDKDIGSLIGYTLCSAAYIDQLEAHFEKKVNIAEELHASENMGISEVSAPSPPKSEEAPEISTASTDDASPSSNATTATNSVTVSDKKQVIYLSKLRSTDLQHTSMKFSYAVGSTNHEVRCVAYFAAQFHALRALTVPGNVEFLNSIIESKRWDTSGGKSGAFFSMTHDKRYVLKGISVVEFNMFVHMAPKYFNFISRVVEVPTPTVITKIVGLFKLSHSRRLLKHTEYVVIMENFSYGFPPGQMYDLKGILRRRYNGSSSDEEDRHESFNNVSNVQVSMNLPVLLDGNFSERMPVPVAQPELDIIEAAIQNDTGFLYRAGVIDYSLLLRFDEDKRQVIVGLIDYLHQFDFLKKMESTSKASLTFRNPTVISPISYRRRFMNAMNRYFVGIEKELEIRMRKRCGFKSKPGMRPSVLTASPSASTTTDKPKTRIDEERHADVAARLADNMSLTSESPLLSERPPAKSEYRLPRQESDWTSSKPRGHSMSHLSDHEVQCDHVTHSEGECNSSPCSSSSASVKSYPATPLHNNNVILEERSS</sequence>
<comment type="subcellular location">
    <subcellularLocation>
        <location evidence="1">Golgi apparatus membrane</location>
        <topology evidence="1">Multi-pass membrane protein</topology>
    </subcellularLocation>
</comment>
<dbReference type="NCBIfam" id="TIGR00840">
    <property type="entry name" value="b_cpa1"/>
    <property type="match status" value="1"/>
</dbReference>
<dbReference type="InterPro" id="IPR006153">
    <property type="entry name" value="Cation/H_exchanger_TM"/>
</dbReference>
<feature type="region of interest" description="Disordered" evidence="14">
    <location>
        <begin position="1557"/>
        <end position="1690"/>
    </location>
</feature>
<feature type="transmembrane region" description="Helical" evidence="15">
    <location>
        <begin position="336"/>
        <end position="357"/>
    </location>
</feature>
<feature type="transmembrane region" description="Helical" evidence="15">
    <location>
        <begin position="258"/>
        <end position="286"/>
    </location>
</feature>
<comment type="caution">
    <text evidence="18">The sequence shown here is derived from an EMBL/GenBank/DDBJ whole genome shotgun (WGS) entry which is preliminary data.</text>
</comment>
<feature type="compositionally biased region" description="Basic and acidic residues" evidence="14">
    <location>
        <begin position="1613"/>
        <end position="1626"/>
    </location>
</feature>
<evidence type="ECO:0000256" key="14">
    <source>
        <dbReference type="SAM" id="MobiDB-lite"/>
    </source>
</evidence>
<dbReference type="CDD" id="cd00821">
    <property type="entry name" value="PH"/>
    <property type="match status" value="1"/>
</dbReference>
<dbReference type="GO" id="GO:0015386">
    <property type="term" value="F:potassium:proton antiporter activity"/>
    <property type="evidence" value="ECO:0007669"/>
    <property type="project" value="TreeGrafter"/>
</dbReference>
<feature type="compositionally biased region" description="Low complexity" evidence="14">
    <location>
        <begin position="1660"/>
        <end position="1672"/>
    </location>
</feature>
<keyword evidence="4 13" id="KW-0812">Transmembrane</keyword>
<evidence type="ECO:0000256" key="9">
    <source>
        <dbReference type="ARBA" id="ARBA00023065"/>
    </source>
</evidence>
<evidence type="ECO:0000256" key="13">
    <source>
        <dbReference type="RuleBase" id="RU003722"/>
    </source>
</evidence>
<evidence type="ECO:0000256" key="5">
    <source>
        <dbReference type="ARBA" id="ARBA00022840"/>
    </source>
</evidence>
<feature type="transmembrane region" description="Helical" evidence="15">
    <location>
        <begin position="214"/>
        <end position="238"/>
    </location>
</feature>
<evidence type="ECO:0000256" key="8">
    <source>
        <dbReference type="ARBA" id="ARBA00023053"/>
    </source>
</evidence>
<dbReference type="Proteomes" id="UP000709295">
    <property type="component" value="Unassembled WGS sequence"/>
</dbReference>
<feature type="region of interest" description="Disordered" evidence="14">
    <location>
        <begin position="1192"/>
        <end position="1232"/>
    </location>
</feature>
<dbReference type="GO" id="GO:0000139">
    <property type="term" value="C:Golgi membrane"/>
    <property type="evidence" value="ECO:0007669"/>
    <property type="project" value="UniProtKB-SubCell"/>
</dbReference>
<dbReference type="SMART" id="SM00233">
    <property type="entry name" value="PH"/>
    <property type="match status" value="1"/>
</dbReference>
<feature type="transmembrane region" description="Helical" evidence="15">
    <location>
        <begin position="20"/>
        <end position="41"/>
    </location>
</feature>
<keyword evidence="7" id="KW-0333">Golgi apparatus</keyword>
<keyword evidence="3 13" id="KW-0050">Antiport</keyword>
<comment type="similarity">
    <text evidence="13">Belongs to the monovalent cation:proton antiporter 1 (CPA1) transporter (TC 2.A.36) family.</text>
</comment>
<keyword evidence="6 15" id="KW-1133">Transmembrane helix</keyword>